<name>A0ABN2N7Z7_9PSEU</name>
<feature type="domain" description="AMP-dependent ligase C-terminal" evidence="1">
    <location>
        <begin position="657"/>
        <end position="757"/>
    </location>
</feature>
<dbReference type="InterPro" id="IPR001753">
    <property type="entry name" value="Enoyl-CoA_hydra/iso"/>
</dbReference>
<dbReference type="Gene3D" id="3.40.50.12780">
    <property type="entry name" value="N-terminal domain of ligase-like"/>
    <property type="match status" value="1"/>
</dbReference>
<dbReference type="CDD" id="cd06558">
    <property type="entry name" value="crotonase-like"/>
    <property type="match status" value="1"/>
</dbReference>
<dbReference type="Pfam" id="PF00378">
    <property type="entry name" value="ECH_1"/>
    <property type="match status" value="1"/>
</dbReference>
<evidence type="ECO:0000313" key="2">
    <source>
        <dbReference type="EMBL" id="GAA1851241.1"/>
    </source>
</evidence>
<gene>
    <name evidence="2" type="ORF">GCM10009836_34010</name>
</gene>
<evidence type="ECO:0000259" key="1">
    <source>
        <dbReference type="Pfam" id="PF14535"/>
    </source>
</evidence>
<dbReference type="Proteomes" id="UP001500449">
    <property type="component" value="Unassembled WGS sequence"/>
</dbReference>
<sequence length="759" mass="82562">MPADGVTRIHLARPEKRNAQDPALLYQLDAALAAAAADPEVRVIVLAADGPDFSSGHDLAAPFRLPGPPTATMGGGFDAPGVEGHLAFECEAFLGLCRRWRELPKPTIAQVQGRVIAGGLMLVWPMDLVVAARDATFADPVAAFGVNGAEYFVHAFELGARRAKELLFTGEPIGADEARAMGMVNRVVEPGRLEEETLELARRIARRSPFGLRLAKTSVNRSSDAQGMQQAIDVAFALHNLGHANNLARFGSIVDPSGTEHVRDAGRSRLPAVHGNEHQRAQEVLVSVEVPYYWKALDWDAFMADYPPPPLFEQTVGLYGDEQIRELQDERLRARMRDAWQVPFYRKRWAAAGLDEGSVRSIEDLRHVPLFTSDDLKVAIDESPPFGDHHPFDRETMLNHLPLKLQTSGGTTGLPRPTMFDITAWEVQAVQAARAFWAMGARPGDVIQIPVTTSLSNGPWSVTTGLQHWLGAVPVTTGSGLVTPSERQLELASAYGTNGWHAFGEYLGRLAEVADAVGFDLHSLPTRYIQAMLGNDSTGELRRALEKAWGAPVYDIYGTHEIGMIAFECREQNGRHVSEDTVYLETVDVDDPSRPADPGGPGDLVATSLHRNVPPIIRFNTKDALAILPRDRCACGLVTTRLSGLTGRSDEMVKLRGQNVFPMACQDPVRADPRTNGQFLCVLHSAGTGLASRTEMTIRVERGSSEVDAGALRPDLEAALKNALGVRVDVEVVEAGELSPYTGLGGEGKIRRLLDLRGK</sequence>
<dbReference type="Gene3D" id="3.30.300.30">
    <property type="match status" value="1"/>
</dbReference>
<proteinExistence type="predicted"/>
<dbReference type="EMBL" id="BAAAQK010000009">
    <property type="protein sequence ID" value="GAA1851241.1"/>
    <property type="molecule type" value="Genomic_DNA"/>
</dbReference>
<evidence type="ECO:0000313" key="3">
    <source>
        <dbReference type="Proteomes" id="UP001500449"/>
    </source>
</evidence>
<dbReference type="PANTHER" id="PTHR43845">
    <property type="entry name" value="BLR5969 PROTEIN"/>
    <property type="match status" value="1"/>
</dbReference>
<reference evidence="2 3" key="1">
    <citation type="journal article" date="2019" name="Int. J. Syst. Evol. Microbiol.">
        <title>The Global Catalogue of Microorganisms (GCM) 10K type strain sequencing project: providing services to taxonomists for standard genome sequencing and annotation.</title>
        <authorList>
            <consortium name="The Broad Institute Genomics Platform"/>
            <consortium name="The Broad Institute Genome Sequencing Center for Infectious Disease"/>
            <person name="Wu L."/>
            <person name="Ma J."/>
        </authorList>
    </citation>
    <scope>NUCLEOTIDE SEQUENCE [LARGE SCALE GENOMIC DNA]</scope>
    <source>
        <strain evidence="2 3">JCM 16009</strain>
    </source>
</reference>
<dbReference type="PANTHER" id="PTHR43845:SF1">
    <property type="entry name" value="BLR5969 PROTEIN"/>
    <property type="match status" value="1"/>
</dbReference>
<protein>
    <recommendedName>
        <fullName evidence="1">AMP-dependent ligase C-terminal domain-containing protein</fullName>
    </recommendedName>
</protein>
<dbReference type="SUPFAM" id="SSF56801">
    <property type="entry name" value="Acetyl-CoA synthetase-like"/>
    <property type="match status" value="1"/>
</dbReference>
<dbReference type="InterPro" id="IPR029045">
    <property type="entry name" value="ClpP/crotonase-like_dom_sf"/>
</dbReference>
<organism evidence="2 3">
    <name type="scientific">Pseudonocardia ailaonensis</name>
    <dbReference type="NCBI Taxonomy" id="367279"/>
    <lineage>
        <taxon>Bacteria</taxon>
        <taxon>Bacillati</taxon>
        <taxon>Actinomycetota</taxon>
        <taxon>Actinomycetes</taxon>
        <taxon>Pseudonocardiales</taxon>
        <taxon>Pseudonocardiaceae</taxon>
        <taxon>Pseudonocardia</taxon>
    </lineage>
</organism>
<dbReference type="Pfam" id="PF14535">
    <property type="entry name" value="AMP-binding_C_2"/>
    <property type="match status" value="1"/>
</dbReference>
<dbReference type="Gene3D" id="3.90.226.10">
    <property type="entry name" value="2-enoyl-CoA Hydratase, Chain A, domain 1"/>
    <property type="match status" value="1"/>
</dbReference>
<dbReference type="NCBIfam" id="NF006140">
    <property type="entry name" value="PRK08290.1"/>
    <property type="match status" value="1"/>
</dbReference>
<dbReference type="InterPro" id="IPR042099">
    <property type="entry name" value="ANL_N_sf"/>
</dbReference>
<dbReference type="InterPro" id="IPR028154">
    <property type="entry name" value="AMP-dep_Lig_C"/>
</dbReference>
<keyword evidence="3" id="KW-1185">Reference proteome</keyword>
<dbReference type="InterPro" id="IPR045851">
    <property type="entry name" value="AMP-bd_C_sf"/>
</dbReference>
<comment type="caution">
    <text evidence="2">The sequence shown here is derived from an EMBL/GenBank/DDBJ whole genome shotgun (WGS) entry which is preliminary data.</text>
</comment>
<dbReference type="SUPFAM" id="SSF52096">
    <property type="entry name" value="ClpP/crotonase"/>
    <property type="match status" value="1"/>
</dbReference>
<accession>A0ABN2N7Z7</accession>